<dbReference type="Proteomes" id="UP000190961">
    <property type="component" value="Unassembled WGS sequence"/>
</dbReference>
<evidence type="ECO:0008006" key="4">
    <source>
        <dbReference type="Google" id="ProtNLM"/>
    </source>
</evidence>
<protein>
    <recommendedName>
        <fullName evidence="4">HEAT repeat-containing protein</fullName>
    </recommendedName>
</protein>
<proteinExistence type="predicted"/>
<dbReference type="AlphaFoldDB" id="A0A1T5M0Q6"/>
<evidence type="ECO:0000313" key="3">
    <source>
        <dbReference type="Proteomes" id="UP000190961"/>
    </source>
</evidence>
<feature type="signal peptide" evidence="1">
    <location>
        <begin position="1"/>
        <end position="22"/>
    </location>
</feature>
<dbReference type="SUPFAM" id="SSF48371">
    <property type="entry name" value="ARM repeat"/>
    <property type="match status" value="1"/>
</dbReference>
<keyword evidence="3" id="KW-1185">Reference proteome</keyword>
<keyword evidence="1" id="KW-0732">Signal</keyword>
<dbReference type="STRING" id="688867.SAMN05660236_3989"/>
<evidence type="ECO:0000313" key="2">
    <source>
        <dbReference type="EMBL" id="SKC81634.1"/>
    </source>
</evidence>
<dbReference type="OrthoDB" id="968128at2"/>
<gene>
    <name evidence="2" type="ORF">SAMN05660236_3989</name>
</gene>
<organism evidence="2 3">
    <name type="scientific">Ohtaekwangia koreensis</name>
    <dbReference type="NCBI Taxonomy" id="688867"/>
    <lineage>
        <taxon>Bacteria</taxon>
        <taxon>Pseudomonadati</taxon>
        <taxon>Bacteroidota</taxon>
        <taxon>Cytophagia</taxon>
        <taxon>Cytophagales</taxon>
        <taxon>Fulvivirgaceae</taxon>
        <taxon>Ohtaekwangia</taxon>
    </lineage>
</organism>
<feature type="chain" id="PRO_5013182672" description="HEAT repeat-containing protein" evidence="1">
    <location>
        <begin position="23"/>
        <end position="305"/>
    </location>
</feature>
<dbReference type="EMBL" id="FUZU01000003">
    <property type="protein sequence ID" value="SKC81634.1"/>
    <property type="molecule type" value="Genomic_DNA"/>
</dbReference>
<dbReference type="RefSeq" id="WP_079688560.1">
    <property type="nucleotide sequence ID" value="NZ_FUZU01000003.1"/>
</dbReference>
<accession>A0A1T5M0Q6</accession>
<dbReference type="InterPro" id="IPR016024">
    <property type="entry name" value="ARM-type_fold"/>
</dbReference>
<reference evidence="2 3" key="1">
    <citation type="submission" date="2017-02" db="EMBL/GenBank/DDBJ databases">
        <authorList>
            <person name="Peterson S.W."/>
        </authorList>
    </citation>
    <scope>NUCLEOTIDE SEQUENCE [LARGE SCALE GENOMIC DNA]</scope>
    <source>
        <strain evidence="2 3">DSM 25262</strain>
    </source>
</reference>
<evidence type="ECO:0000256" key="1">
    <source>
        <dbReference type="SAM" id="SignalP"/>
    </source>
</evidence>
<sequence length="305" mass="34505">MTTILKGSILVVLVLCGFTSSAQQDMQMYFSAIASEQSTIPFTFDPAIGENRYIQVLSPYLKDTLLAVRSEAYHLVSRLGQSSKQTKTRKEVVKILLKGWRDKDTGINGQVANALFRFSNEDFDKTVLEDIRELNRSIPYSGKLFKLIGKLDIRDQLNIIKTHLQNQQTPLSRQDVWSAYVAMARMGDVLSEQTVMDKANKLGSNDDTIYELYPDLIYIGSRTTIDFLVKELYGEENNCSSPDAESERPINCAYRVMEILAPVIKDYPVAVSASGDLVEKDYPKALATIRAWFNERNGNYTIVKR</sequence>
<name>A0A1T5M0Q6_9BACT</name>